<keyword evidence="2" id="KW-0677">Repeat</keyword>
<sequence length="596" mass="64750">MLSDNDANISQNGSTASASSLQQHSSAPQRQNLPGITNGSHKSVSATNGSSGADGNPNHGRPKTYFGHDHEEVTRILIQALSDMGYHTAAESVSRDSGCSLESPTVASFRTAVLNGAWAEAEALLVGATGSGVRGSPDSGLVLASGSDRDLMRCWLRQQKYLELLEQRDTPRALKVLREELTPLYHDTAKLHFLSSLLMCRSTDDLRLKADWDGANGESRRLLLSQLSRCISPSVMLPEHRLAVLLQQVKQSQIDLCLYHTAASSPSLYSDHSCDQRHFPTEAALDLTDLGGEAWQVKFSHDGSKLAACGSKEEVVIWDTTTFKSITLLRGHEDGVGSLAWSPDDTMIVTCCQDKHARVWDVKSGSLIKKTHIFAEPVIGCVWAPDSKSFVVGTLDKSSSLCKFNVHDDETIDWGKKHRVQDLCGSPNGRWLVAVDDGLTAHVYNALTRELEFSMDLKARPTSVSISEDSRHLLINKNDGEAQLVDIMSRTSVQKYVGHSGGTYQIRSSFGGANESFVISASENGSVYIWHKSTGVSLEVLTGHTPRSNAVSWNPGDPCMLASCGDDGLVKMYVNPFPTHPSSVLLASQRRCVASS</sequence>
<dbReference type="PROSITE" id="PS50294">
    <property type="entry name" value="WD_REPEATS_REGION"/>
    <property type="match status" value="1"/>
</dbReference>
<name>A0A8K0SRS5_9HYPO</name>
<feature type="compositionally biased region" description="Low complexity" evidence="4">
    <location>
        <begin position="14"/>
        <end position="29"/>
    </location>
</feature>
<dbReference type="EMBL" id="JAGPNK010000007">
    <property type="protein sequence ID" value="KAH7318617.1"/>
    <property type="molecule type" value="Genomic_DNA"/>
</dbReference>
<dbReference type="Proteomes" id="UP000813444">
    <property type="component" value="Unassembled WGS sequence"/>
</dbReference>
<dbReference type="InterPro" id="IPR036322">
    <property type="entry name" value="WD40_repeat_dom_sf"/>
</dbReference>
<feature type="region of interest" description="Disordered" evidence="4">
    <location>
        <begin position="1"/>
        <end position="66"/>
    </location>
</feature>
<keyword evidence="1 3" id="KW-0853">WD repeat</keyword>
<dbReference type="GO" id="GO:0043161">
    <property type="term" value="P:proteasome-mediated ubiquitin-dependent protein catabolic process"/>
    <property type="evidence" value="ECO:0007669"/>
    <property type="project" value="TreeGrafter"/>
</dbReference>
<dbReference type="PANTHER" id="PTHR22838">
    <property type="entry name" value="WD REPEAT PROTEIN 26-RELATED"/>
    <property type="match status" value="1"/>
</dbReference>
<dbReference type="PROSITE" id="PS50082">
    <property type="entry name" value="WD_REPEATS_2"/>
    <property type="match status" value="1"/>
</dbReference>
<dbReference type="InterPro" id="IPR006594">
    <property type="entry name" value="LisH"/>
</dbReference>
<dbReference type="InterPro" id="IPR019775">
    <property type="entry name" value="WD40_repeat_CS"/>
</dbReference>
<reference evidence="5" key="1">
    <citation type="journal article" date="2021" name="Nat. Commun.">
        <title>Genetic determinants of endophytism in the Arabidopsis root mycobiome.</title>
        <authorList>
            <person name="Mesny F."/>
            <person name="Miyauchi S."/>
            <person name="Thiergart T."/>
            <person name="Pickel B."/>
            <person name="Atanasova L."/>
            <person name="Karlsson M."/>
            <person name="Huettel B."/>
            <person name="Barry K.W."/>
            <person name="Haridas S."/>
            <person name="Chen C."/>
            <person name="Bauer D."/>
            <person name="Andreopoulos W."/>
            <person name="Pangilinan J."/>
            <person name="LaButti K."/>
            <person name="Riley R."/>
            <person name="Lipzen A."/>
            <person name="Clum A."/>
            <person name="Drula E."/>
            <person name="Henrissat B."/>
            <person name="Kohler A."/>
            <person name="Grigoriev I.V."/>
            <person name="Martin F.M."/>
            <person name="Hacquard S."/>
        </authorList>
    </citation>
    <scope>NUCLEOTIDE SEQUENCE</scope>
    <source>
        <strain evidence="5">MPI-CAGE-CH-0235</strain>
    </source>
</reference>
<evidence type="ECO:0000256" key="3">
    <source>
        <dbReference type="PROSITE-ProRule" id="PRU00221"/>
    </source>
</evidence>
<dbReference type="InterPro" id="IPR051350">
    <property type="entry name" value="WD_repeat-ST_regulator"/>
</dbReference>
<dbReference type="AlphaFoldDB" id="A0A8K0SRS5"/>
<keyword evidence="6" id="KW-1185">Reference proteome</keyword>
<dbReference type="Pfam" id="PF00400">
    <property type="entry name" value="WD40"/>
    <property type="match status" value="3"/>
</dbReference>
<comment type="caution">
    <text evidence="5">The sequence shown here is derived from an EMBL/GenBank/DDBJ whole genome shotgun (WGS) entry which is preliminary data.</text>
</comment>
<gene>
    <name evidence="5" type="ORF">B0I35DRAFT_353691</name>
</gene>
<feature type="compositionally biased region" description="Polar residues" evidence="4">
    <location>
        <begin position="1"/>
        <end position="13"/>
    </location>
</feature>
<dbReference type="SUPFAM" id="SSF50978">
    <property type="entry name" value="WD40 repeat-like"/>
    <property type="match status" value="1"/>
</dbReference>
<organism evidence="5 6">
    <name type="scientific">Stachybotrys elegans</name>
    <dbReference type="NCBI Taxonomy" id="80388"/>
    <lineage>
        <taxon>Eukaryota</taxon>
        <taxon>Fungi</taxon>
        <taxon>Dikarya</taxon>
        <taxon>Ascomycota</taxon>
        <taxon>Pezizomycotina</taxon>
        <taxon>Sordariomycetes</taxon>
        <taxon>Hypocreomycetidae</taxon>
        <taxon>Hypocreales</taxon>
        <taxon>Stachybotryaceae</taxon>
        <taxon>Stachybotrys</taxon>
    </lineage>
</organism>
<dbReference type="GO" id="GO:0034657">
    <property type="term" value="C:GID complex"/>
    <property type="evidence" value="ECO:0007669"/>
    <property type="project" value="TreeGrafter"/>
</dbReference>
<dbReference type="Gene3D" id="2.130.10.10">
    <property type="entry name" value="YVTN repeat-like/Quinoprotein amine dehydrogenase"/>
    <property type="match status" value="1"/>
</dbReference>
<feature type="compositionally biased region" description="Polar residues" evidence="4">
    <location>
        <begin position="30"/>
        <end position="53"/>
    </location>
</feature>
<dbReference type="InterPro" id="IPR001680">
    <property type="entry name" value="WD40_rpt"/>
</dbReference>
<feature type="repeat" description="WD" evidence="3">
    <location>
        <begin position="329"/>
        <end position="370"/>
    </location>
</feature>
<dbReference type="SMART" id="SM00320">
    <property type="entry name" value="WD40"/>
    <property type="match status" value="7"/>
</dbReference>
<dbReference type="PROSITE" id="PS50896">
    <property type="entry name" value="LISH"/>
    <property type="match status" value="1"/>
</dbReference>
<dbReference type="PROSITE" id="PS00678">
    <property type="entry name" value="WD_REPEATS_1"/>
    <property type="match status" value="1"/>
</dbReference>
<accession>A0A8K0SRS5</accession>
<evidence type="ECO:0000256" key="4">
    <source>
        <dbReference type="SAM" id="MobiDB-lite"/>
    </source>
</evidence>
<dbReference type="PANTHER" id="PTHR22838:SF0">
    <property type="entry name" value="WD REPEAT-CONTAINING PROTEIN 26"/>
    <property type="match status" value="1"/>
</dbReference>
<evidence type="ECO:0000256" key="1">
    <source>
        <dbReference type="ARBA" id="ARBA00022574"/>
    </source>
</evidence>
<evidence type="ECO:0000313" key="5">
    <source>
        <dbReference type="EMBL" id="KAH7318617.1"/>
    </source>
</evidence>
<evidence type="ECO:0000313" key="6">
    <source>
        <dbReference type="Proteomes" id="UP000813444"/>
    </source>
</evidence>
<protein>
    <submittedName>
        <fullName evidence="5">WD domain-containing protein</fullName>
    </submittedName>
</protein>
<evidence type="ECO:0000256" key="2">
    <source>
        <dbReference type="ARBA" id="ARBA00022737"/>
    </source>
</evidence>
<dbReference type="OrthoDB" id="972532at2759"/>
<dbReference type="Pfam" id="PF23627">
    <property type="entry name" value="LisH_WDR26"/>
    <property type="match status" value="1"/>
</dbReference>
<dbReference type="InterPro" id="IPR015943">
    <property type="entry name" value="WD40/YVTN_repeat-like_dom_sf"/>
</dbReference>
<proteinExistence type="predicted"/>